<dbReference type="EMBL" id="CP046115">
    <property type="protein sequence ID" value="QGN37027.1"/>
    <property type="molecule type" value="Genomic_DNA"/>
</dbReference>
<dbReference type="AlphaFoldDB" id="A0A6B8MU24"/>
<name>A0A6B8MU24_KLEOX</name>
<protein>
    <submittedName>
        <fullName evidence="1">Sugar ABC transporter</fullName>
    </submittedName>
</protein>
<dbReference type="OrthoDB" id="7351211at2"/>
<dbReference type="RefSeq" id="WP_154679505.1">
    <property type="nucleotide sequence ID" value="NZ_CP046115.1"/>
</dbReference>
<gene>
    <name evidence="1" type="ORF">GJ746_06800</name>
</gene>
<dbReference type="Proteomes" id="UP000427108">
    <property type="component" value="Chromosome"/>
</dbReference>
<reference evidence="1 2" key="1">
    <citation type="submission" date="2019-11" db="EMBL/GenBank/DDBJ databases">
        <title>Isolation and Application of One Kind of P-Hydroxybenzoic Acid Degrading Bacterium in Mitigating Cropping Obstacle of Cucumber.</title>
        <authorList>
            <person name="Wu F."/>
            <person name="An Y."/>
        </authorList>
    </citation>
    <scope>NUCLEOTIDE SEQUENCE [LARGE SCALE GENOMIC DNA]</scope>
    <source>
        <strain evidence="1 2">P620</strain>
    </source>
</reference>
<organism evidence="1 2">
    <name type="scientific">Klebsiella oxytoca</name>
    <dbReference type="NCBI Taxonomy" id="571"/>
    <lineage>
        <taxon>Bacteria</taxon>
        <taxon>Pseudomonadati</taxon>
        <taxon>Pseudomonadota</taxon>
        <taxon>Gammaproteobacteria</taxon>
        <taxon>Enterobacterales</taxon>
        <taxon>Enterobacteriaceae</taxon>
        <taxon>Klebsiella/Raoultella group</taxon>
        <taxon>Klebsiella</taxon>
    </lineage>
</organism>
<evidence type="ECO:0000313" key="1">
    <source>
        <dbReference type="EMBL" id="QGN37027.1"/>
    </source>
</evidence>
<evidence type="ECO:0000313" key="2">
    <source>
        <dbReference type="Proteomes" id="UP000427108"/>
    </source>
</evidence>
<accession>A0A6B8MU24</accession>
<sequence>MLYIVECRYADPQTEASWNTFYSQHKLPALVSVNGFSASQRFKALDSGSPLYLAIHSIEDADVLTGQEYRHKGGGNFSRWQTHIRDWRRNLYHYRGTFPAVSEGDVLLLSPERLDFIDSELGYQPTQLRAAGLDNNPPQRVVYILPRREAMLLAGQEKAAIYEPMAGQLQNPGEEQPASR</sequence>
<proteinExistence type="predicted"/>